<dbReference type="PANTHER" id="PTHR11575">
    <property type="entry name" value="5'-NUCLEOTIDASE-RELATED"/>
    <property type="match status" value="1"/>
</dbReference>
<dbReference type="Gene3D" id="3.90.780.10">
    <property type="entry name" value="5'-Nucleotidase, C-terminal domain"/>
    <property type="match status" value="1"/>
</dbReference>
<dbReference type="GO" id="GO:0016787">
    <property type="term" value="F:hydrolase activity"/>
    <property type="evidence" value="ECO:0007669"/>
    <property type="project" value="UniProtKB-KW"/>
</dbReference>
<keyword evidence="6" id="KW-1185">Reference proteome</keyword>
<dbReference type="SUPFAM" id="SSF56300">
    <property type="entry name" value="Metallo-dependent phosphatases"/>
    <property type="match status" value="1"/>
</dbReference>
<dbReference type="AlphaFoldDB" id="A0A7W9CWA0"/>
<protein>
    <submittedName>
        <fullName evidence="5">2',3'-cyclic-nucleotide 2'-phosphodiesterase (5'-nucleotidase family)</fullName>
    </submittedName>
</protein>
<evidence type="ECO:0000259" key="3">
    <source>
        <dbReference type="Pfam" id="PF00149"/>
    </source>
</evidence>
<feature type="chain" id="PRO_5031611617" evidence="2">
    <location>
        <begin position="23"/>
        <end position="498"/>
    </location>
</feature>
<dbReference type="PRINTS" id="PR01607">
    <property type="entry name" value="APYRASEFAMLY"/>
</dbReference>
<dbReference type="InterPro" id="IPR029052">
    <property type="entry name" value="Metallo-depent_PP-like"/>
</dbReference>
<dbReference type="GO" id="GO:0009166">
    <property type="term" value="P:nucleotide catabolic process"/>
    <property type="evidence" value="ECO:0007669"/>
    <property type="project" value="InterPro"/>
</dbReference>
<evidence type="ECO:0000259" key="4">
    <source>
        <dbReference type="Pfam" id="PF02872"/>
    </source>
</evidence>
<comment type="similarity">
    <text evidence="2">Belongs to the 5'-nucleotidase family.</text>
</comment>
<feature type="domain" description="5'-Nucleotidase C-terminal" evidence="4">
    <location>
        <begin position="304"/>
        <end position="459"/>
    </location>
</feature>
<keyword evidence="2" id="KW-0547">Nucleotide-binding</keyword>
<feature type="domain" description="Calcineurin-like phosphoesterase" evidence="3">
    <location>
        <begin position="31"/>
        <end position="224"/>
    </location>
</feature>
<reference evidence="5 6" key="1">
    <citation type="submission" date="2020-08" db="EMBL/GenBank/DDBJ databases">
        <title>Genomic Encyclopedia of Type Strains, Phase IV (KMG-IV): sequencing the most valuable type-strain genomes for metagenomic binning, comparative biology and taxonomic classification.</title>
        <authorList>
            <person name="Goeker M."/>
        </authorList>
    </citation>
    <scope>NUCLEOTIDE SEQUENCE [LARGE SCALE GENOMIC DNA]</scope>
    <source>
        <strain evidence="5 6">DSM 16268</strain>
    </source>
</reference>
<gene>
    <name evidence="5" type="ORF">GGQ63_001576</name>
</gene>
<evidence type="ECO:0000256" key="1">
    <source>
        <dbReference type="ARBA" id="ARBA00022729"/>
    </source>
</evidence>
<dbReference type="SUPFAM" id="SSF55816">
    <property type="entry name" value="5'-nucleotidase (syn. UDP-sugar hydrolase), C-terminal domain"/>
    <property type="match status" value="1"/>
</dbReference>
<dbReference type="Proteomes" id="UP000523821">
    <property type="component" value="Unassembled WGS sequence"/>
</dbReference>
<keyword evidence="1 2" id="KW-0732">Signal</keyword>
<organism evidence="5 6">
    <name type="scientific">Prosthecomicrobium pneumaticum</name>
    <dbReference type="NCBI Taxonomy" id="81895"/>
    <lineage>
        <taxon>Bacteria</taxon>
        <taxon>Pseudomonadati</taxon>
        <taxon>Pseudomonadota</taxon>
        <taxon>Alphaproteobacteria</taxon>
        <taxon>Hyphomicrobiales</taxon>
        <taxon>Kaistiaceae</taxon>
        <taxon>Prosthecomicrobium</taxon>
    </lineage>
</organism>
<dbReference type="InterPro" id="IPR008334">
    <property type="entry name" value="5'-Nucleotdase_C"/>
</dbReference>
<dbReference type="Pfam" id="PF00149">
    <property type="entry name" value="Metallophos"/>
    <property type="match status" value="1"/>
</dbReference>
<dbReference type="InterPro" id="IPR006179">
    <property type="entry name" value="5_nucleotidase/apyrase"/>
</dbReference>
<sequence>MMRLSAVSLAAALLFGTALPLAAETVTVNFVQTNDIDRMEEHHGRGGFARLAGVLDEVRAEGPTFFVHAGDTLSPSLLSGIDHGAHIIDILNAMGVDAFTPGNHEFDFGPDVFRERMREAKFPVITSNVREKDGASVPNAVDDRIVEVEGVRFAFYGLTTEDTPQVASPGDMSFAPSVETAKKKAAALRAAGADIVVAVVHTPLSVDMALVRDKAADLIFSGHDEHLLVFFDGATALTESGSQADSVVVTRLTVDKETKDGKTTVTFRPDFEIVDSASVEPDPAIKAKVDGYLGKLDKELKVAIGTTQTALDSRRATVRATEAAIGNLIADAMRETVGADVGLMNGGGIRADREYAPGTTLTRADVFAELPFGNKTVKIAVTGEKLKAAIENGLSLVEAKAGRFPQVSGMVVTADLSKLPGSRVESITVDGAPLDPAKTYTLATNDFVADGGDGYTVLADAARLISPVDAQLLASQVIAYVEAKKTVAPAVEGRLVLR</sequence>
<proteinExistence type="inferred from homology"/>
<name>A0A7W9CWA0_9HYPH</name>
<feature type="signal peptide" evidence="2">
    <location>
        <begin position="1"/>
        <end position="22"/>
    </location>
</feature>
<evidence type="ECO:0000313" key="6">
    <source>
        <dbReference type="Proteomes" id="UP000523821"/>
    </source>
</evidence>
<dbReference type="Pfam" id="PF02872">
    <property type="entry name" value="5_nucleotid_C"/>
    <property type="match status" value="1"/>
</dbReference>
<accession>A0A7W9CWA0</accession>
<dbReference type="InterPro" id="IPR004843">
    <property type="entry name" value="Calcineurin-like_PHP"/>
</dbReference>
<comment type="caution">
    <text evidence="5">The sequence shown here is derived from an EMBL/GenBank/DDBJ whole genome shotgun (WGS) entry which is preliminary data.</text>
</comment>
<keyword evidence="2" id="KW-0378">Hydrolase</keyword>
<evidence type="ECO:0000313" key="5">
    <source>
        <dbReference type="EMBL" id="MBB5752522.1"/>
    </source>
</evidence>
<dbReference type="GO" id="GO:0000166">
    <property type="term" value="F:nucleotide binding"/>
    <property type="evidence" value="ECO:0007669"/>
    <property type="project" value="UniProtKB-KW"/>
</dbReference>
<dbReference type="PANTHER" id="PTHR11575:SF24">
    <property type="entry name" value="5'-NUCLEOTIDASE"/>
    <property type="match status" value="1"/>
</dbReference>
<dbReference type="InterPro" id="IPR036907">
    <property type="entry name" value="5'-Nucleotdase_C_sf"/>
</dbReference>
<dbReference type="RefSeq" id="WP_183854400.1">
    <property type="nucleotide sequence ID" value="NZ_JACHOO010000003.1"/>
</dbReference>
<dbReference type="Gene3D" id="3.60.21.10">
    <property type="match status" value="1"/>
</dbReference>
<evidence type="ECO:0000256" key="2">
    <source>
        <dbReference type="RuleBase" id="RU362119"/>
    </source>
</evidence>
<dbReference type="EMBL" id="JACHOO010000003">
    <property type="protein sequence ID" value="MBB5752522.1"/>
    <property type="molecule type" value="Genomic_DNA"/>
</dbReference>